<evidence type="ECO:0000313" key="2">
    <source>
        <dbReference type="Proteomes" id="UP000237347"/>
    </source>
</evidence>
<name>A0AAW0IQD3_QUESU</name>
<accession>A0AAW0IQD3</accession>
<proteinExistence type="predicted"/>
<protein>
    <submittedName>
        <fullName evidence="1">Uncharacterized protein</fullName>
    </submittedName>
</protein>
<gene>
    <name evidence="1" type="ORF">CFP56_043945</name>
</gene>
<reference evidence="1 2" key="1">
    <citation type="journal article" date="2018" name="Sci. Data">
        <title>The draft genome sequence of cork oak.</title>
        <authorList>
            <person name="Ramos A.M."/>
            <person name="Usie A."/>
            <person name="Barbosa P."/>
            <person name="Barros P.M."/>
            <person name="Capote T."/>
            <person name="Chaves I."/>
            <person name="Simoes F."/>
            <person name="Abreu I."/>
            <person name="Carrasquinho I."/>
            <person name="Faro C."/>
            <person name="Guimaraes J.B."/>
            <person name="Mendonca D."/>
            <person name="Nobrega F."/>
            <person name="Rodrigues L."/>
            <person name="Saibo N.J.M."/>
            <person name="Varela M.C."/>
            <person name="Egas C."/>
            <person name="Matos J."/>
            <person name="Miguel C.M."/>
            <person name="Oliveira M.M."/>
            <person name="Ricardo C.P."/>
            <person name="Goncalves S."/>
        </authorList>
    </citation>
    <scope>NUCLEOTIDE SEQUENCE [LARGE SCALE GENOMIC DNA]</scope>
    <source>
        <strain evidence="2">cv. HL8</strain>
    </source>
</reference>
<sequence>MAPYPSNFLAFL</sequence>
<dbReference type="EMBL" id="PKMF04000933">
    <property type="protein sequence ID" value="KAK7816552.1"/>
    <property type="molecule type" value="Genomic_DNA"/>
</dbReference>
<evidence type="ECO:0000313" key="1">
    <source>
        <dbReference type="EMBL" id="KAK7816552.1"/>
    </source>
</evidence>
<keyword evidence="2" id="KW-1185">Reference proteome</keyword>
<comment type="caution">
    <text evidence="1">The sequence shown here is derived from an EMBL/GenBank/DDBJ whole genome shotgun (WGS) entry which is preliminary data.</text>
</comment>
<organism evidence="1 2">
    <name type="scientific">Quercus suber</name>
    <name type="common">Cork oak</name>
    <dbReference type="NCBI Taxonomy" id="58331"/>
    <lineage>
        <taxon>Eukaryota</taxon>
        <taxon>Viridiplantae</taxon>
        <taxon>Streptophyta</taxon>
        <taxon>Embryophyta</taxon>
        <taxon>Tracheophyta</taxon>
        <taxon>Spermatophyta</taxon>
        <taxon>Magnoliopsida</taxon>
        <taxon>eudicotyledons</taxon>
        <taxon>Gunneridae</taxon>
        <taxon>Pentapetalae</taxon>
        <taxon>rosids</taxon>
        <taxon>fabids</taxon>
        <taxon>Fagales</taxon>
        <taxon>Fagaceae</taxon>
        <taxon>Quercus</taxon>
    </lineage>
</organism>
<dbReference type="Proteomes" id="UP000237347">
    <property type="component" value="Unassembled WGS sequence"/>
</dbReference>